<evidence type="ECO:0000256" key="5">
    <source>
        <dbReference type="ARBA" id="ARBA00023163"/>
    </source>
</evidence>
<dbReference type="SMART" id="SM00380">
    <property type="entry name" value="AP2"/>
    <property type="match status" value="1"/>
</dbReference>
<keyword evidence="10" id="KW-1185">Reference proteome</keyword>
<evidence type="ECO:0000256" key="3">
    <source>
        <dbReference type="ARBA" id="ARBA00023015"/>
    </source>
</evidence>
<sequence length="301" mass="32734">MCVFKMANPRDEKDPRKRGESIESERNELLELISPMFPRLNREEEMSAMVSALAHVVAGGVTNEDATVAAGTGAHGSSSTSLSACHKRERDHETLLKANDFSIGTTSINMGASEGTTLSSIIASTEEAVYTYSISTPHEPPKPSSSMSGVVAPRRYRGVRQRPWGKWAAEIRDPFKAARVWLGTFDTSEDAARAYDQAALGFRGSKAKLNFPENVRLHHQSSSHVLGEPIINGSSSSKSESSTSGVMTLDDVQRHAEAGNSISSSSNNNISSFMEELLMKYNTSSSDCYSSPLFYDPQSKQ</sequence>
<dbReference type="GO" id="GO:0003677">
    <property type="term" value="F:DNA binding"/>
    <property type="evidence" value="ECO:0007669"/>
    <property type="project" value="UniProtKB-KW"/>
</dbReference>
<dbReference type="InterPro" id="IPR044808">
    <property type="entry name" value="ERF_plant"/>
</dbReference>
<keyword evidence="3" id="KW-0805">Transcription regulation</keyword>
<evidence type="ECO:0000259" key="8">
    <source>
        <dbReference type="PROSITE" id="PS51032"/>
    </source>
</evidence>
<feature type="region of interest" description="Disordered" evidence="7">
    <location>
        <begin position="226"/>
        <end position="246"/>
    </location>
</feature>
<evidence type="ECO:0000313" key="10">
    <source>
        <dbReference type="Proteomes" id="UP001634393"/>
    </source>
</evidence>
<comment type="subcellular location">
    <subcellularLocation>
        <location evidence="1">Nucleus</location>
    </subcellularLocation>
</comment>
<dbReference type="PANTHER" id="PTHR31190">
    <property type="entry name" value="DNA-BINDING DOMAIN"/>
    <property type="match status" value="1"/>
</dbReference>
<reference evidence="9 10" key="1">
    <citation type="submission" date="2024-12" db="EMBL/GenBank/DDBJ databases">
        <title>The unique morphological basis and parallel evolutionary history of personate flowers in Penstemon.</title>
        <authorList>
            <person name="Depatie T.H."/>
            <person name="Wessinger C.A."/>
        </authorList>
    </citation>
    <scope>NUCLEOTIDE SEQUENCE [LARGE SCALE GENOMIC DNA]</scope>
    <source>
        <strain evidence="9">WTNN_2</strain>
        <tissue evidence="9">Leaf</tissue>
    </source>
</reference>
<evidence type="ECO:0000256" key="1">
    <source>
        <dbReference type="ARBA" id="ARBA00004123"/>
    </source>
</evidence>
<dbReference type="SUPFAM" id="SSF54171">
    <property type="entry name" value="DNA-binding domain"/>
    <property type="match status" value="1"/>
</dbReference>
<dbReference type="CDD" id="cd00018">
    <property type="entry name" value="AP2"/>
    <property type="match status" value="1"/>
</dbReference>
<evidence type="ECO:0000256" key="6">
    <source>
        <dbReference type="ARBA" id="ARBA00023242"/>
    </source>
</evidence>
<feature type="region of interest" description="Disordered" evidence="7">
    <location>
        <begin position="1"/>
        <end position="23"/>
    </location>
</feature>
<keyword evidence="6" id="KW-0539">Nucleus</keyword>
<keyword evidence="4" id="KW-0238">DNA-binding</keyword>
<dbReference type="FunFam" id="3.30.730.10:FF:000001">
    <property type="entry name" value="Ethylene-responsive transcription factor 2"/>
    <property type="match status" value="1"/>
</dbReference>
<dbReference type="InterPro" id="IPR016177">
    <property type="entry name" value="DNA-bd_dom_sf"/>
</dbReference>
<feature type="compositionally biased region" description="Low complexity" evidence="7">
    <location>
        <begin position="234"/>
        <end position="244"/>
    </location>
</feature>
<dbReference type="EMBL" id="JBJXBP010000002">
    <property type="protein sequence ID" value="KAL3844953.1"/>
    <property type="molecule type" value="Genomic_DNA"/>
</dbReference>
<keyword evidence="2" id="KW-0611">Plant defense</keyword>
<evidence type="ECO:0000256" key="7">
    <source>
        <dbReference type="SAM" id="MobiDB-lite"/>
    </source>
</evidence>
<evidence type="ECO:0000313" key="9">
    <source>
        <dbReference type="EMBL" id="KAL3844953.1"/>
    </source>
</evidence>
<feature type="domain" description="AP2/ERF" evidence="8">
    <location>
        <begin position="155"/>
        <end position="212"/>
    </location>
</feature>
<feature type="compositionally biased region" description="Basic and acidic residues" evidence="7">
    <location>
        <begin position="8"/>
        <end position="23"/>
    </location>
</feature>
<keyword evidence="5" id="KW-0804">Transcription</keyword>
<comment type="caution">
    <text evidence="9">The sequence shown here is derived from an EMBL/GenBank/DDBJ whole genome shotgun (WGS) entry which is preliminary data.</text>
</comment>
<gene>
    <name evidence="9" type="ORF">ACJIZ3_002356</name>
</gene>
<proteinExistence type="predicted"/>
<accession>A0ABD3U9Y2</accession>
<dbReference type="Pfam" id="PF00847">
    <property type="entry name" value="AP2"/>
    <property type="match status" value="1"/>
</dbReference>
<evidence type="ECO:0000256" key="2">
    <source>
        <dbReference type="ARBA" id="ARBA00022821"/>
    </source>
</evidence>
<dbReference type="PRINTS" id="PR00367">
    <property type="entry name" value="ETHRSPELEMNT"/>
</dbReference>
<evidence type="ECO:0000256" key="4">
    <source>
        <dbReference type="ARBA" id="ARBA00023125"/>
    </source>
</evidence>
<name>A0ABD3U9Y2_9LAMI</name>
<dbReference type="InterPro" id="IPR036955">
    <property type="entry name" value="AP2/ERF_dom_sf"/>
</dbReference>
<dbReference type="PROSITE" id="PS51032">
    <property type="entry name" value="AP2_ERF"/>
    <property type="match status" value="1"/>
</dbReference>
<protein>
    <recommendedName>
        <fullName evidence="8">AP2/ERF domain-containing protein</fullName>
    </recommendedName>
</protein>
<dbReference type="PANTHER" id="PTHR31190:SF473">
    <property type="entry name" value="OS05G0437100 PROTEIN"/>
    <property type="match status" value="1"/>
</dbReference>
<dbReference type="InterPro" id="IPR001471">
    <property type="entry name" value="AP2/ERF_dom"/>
</dbReference>
<dbReference type="Gene3D" id="3.30.730.10">
    <property type="entry name" value="AP2/ERF domain"/>
    <property type="match status" value="1"/>
</dbReference>
<organism evidence="9 10">
    <name type="scientific">Penstemon smallii</name>
    <dbReference type="NCBI Taxonomy" id="265156"/>
    <lineage>
        <taxon>Eukaryota</taxon>
        <taxon>Viridiplantae</taxon>
        <taxon>Streptophyta</taxon>
        <taxon>Embryophyta</taxon>
        <taxon>Tracheophyta</taxon>
        <taxon>Spermatophyta</taxon>
        <taxon>Magnoliopsida</taxon>
        <taxon>eudicotyledons</taxon>
        <taxon>Gunneridae</taxon>
        <taxon>Pentapetalae</taxon>
        <taxon>asterids</taxon>
        <taxon>lamiids</taxon>
        <taxon>Lamiales</taxon>
        <taxon>Plantaginaceae</taxon>
        <taxon>Cheloneae</taxon>
        <taxon>Penstemon</taxon>
    </lineage>
</organism>
<dbReference type="AlphaFoldDB" id="A0ABD3U9Y2"/>
<dbReference type="GO" id="GO:0005634">
    <property type="term" value="C:nucleus"/>
    <property type="evidence" value="ECO:0007669"/>
    <property type="project" value="UniProtKB-SubCell"/>
</dbReference>
<dbReference type="Proteomes" id="UP001634393">
    <property type="component" value="Unassembled WGS sequence"/>
</dbReference>
<dbReference type="GO" id="GO:0006952">
    <property type="term" value="P:defense response"/>
    <property type="evidence" value="ECO:0007669"/>
    <property type="project" value="UniProtKB-KW"/>
</dbReference>